<dbReference type="GO" id="GO:0060003">
    <property type="term" value="P:copper ion export"/>
    <property type="evidence" value="ECO:0007669"/>
    <property type="project" value="TreeGrafter"/>
</dbReference>
<evidence type="ECO:0000259" key="5">
    <source>
        <dbReference type="Pfam" id="PF19335"/>
    </source>
</evidence>
<dbReference type="Gene3D" id="2.40.50.100">
    <property type="match status" value="1"/>
</dbReference>
<dbReference type="InterPro" id="IPR006143">
    <property type="entry name" value="RND_pump_MFP"/>
</dbReference>
<dbReference type="Gene3D" id="2.40.50.320">
    <property type="entry name" value="Copper binding periplasmic protein CusF"/>
    <property type="match status" value="1"/>
</dbReference>
<feature type="domain" description="Multidrug resistance protein MdtA-like C-terminal permuted SH3" evidence="9">
    <location>
        <begin position="374"/>
        <end position="432"/>
    </location>
</feature>
<dbReference type="GO" id="GO:0046914">
    <property type="term" value="F:transition metal ion binding"/>
    <property type="evidence" value="ECO:0007669"/>
    <property type="project" value="TreeGrafter"/>
</dbReference>
<dbReference type="InterPro" id="IPR058792">
    <property type="entry name" value="Beta-barrel_RND_2"/>
</dbReference>
<comment type="caution">
    <text evidence="10">The sequence shown here is derived from an EMBL/GenBank/DDBJ whole genome shotgun (WGS) entry which is preliminary data.</text>
</comment>
<dbReference type="Pfam" id="PF25967">
    <property type="entry name" value="RND-MFP_C"/>
    <property type="match status" value="1"/>
</dbReference>
<dbReference type="GO" id="GO:0015679">
    <property type="term" value="P:plasma membrane copper ion transport"/>
    <property type="evidence" value="ECO:0007669"/>
    <property type="project" value="TreeGrafter"/>
</dbReference>
<accession>A0A0F9TB13</accession>
<organism evidence="10">
    <name type="scientific">marine sediment metagenome</name>
    <dbReference type="NCBI Taxonomy" id="412755"/>
    <lineage>
        <taxon>unclassified sequences</taxon>
        <taxon>metagenomes</taxon>
        <taxon>ecological metagenomes</taxon>
    </lineage>
</organism>
<feature type="domain" description="CusB-like barrel-sandwich hybrid" evidence="7">
    <location>
        <begin position="171"/>
        <end position="289"/>
    </location>
</feature>
<keyword evidence="4" id="KW-0406">Ion transport</keyword>
<comment type="similarity">
    <text evidence="1">Belongs to the membrane fusion protein (MFP) (TC 8.A.1) family.</text>
</comment>
<dbReference type="NCBIfam" id="TIGR01730">
    <property type="entry name" value="RND_mfp"/>
    <property type="match status" value="1"/>
</dbReference>
<feature type="domain" description="Heavy metal binding" evidence="5">
    <location>
        <begin position="86"/>
        <end position="113"/>
    </location>
</feature>
<dbReference type="InterPro" id="IPR051909">
    <property type="entry name" value="MFP_Cation_Efflux"/>
</dbReference>
<dbReference type="PANTHER" id="PTHR30097">
    <property type="entry name" value="CATION EFFLUX SYSTEM PROTEIN CUSB"/>
    <property type="match status" value="1"/>
</dbReference>
<dbReference type="Pfam" id="PF25954">
    <property type="entry name" value="Beta-barrel_RND_2"/>
    <property type="match status" value="1"/>
</dbReference>
<feature type="domain" description="CusB-like beta-barrel" evidence="8">
    <location>
        <begin position="293"/>
        <end position="369"/>
    </location>
</feature>
<dbReference type="Gene3D" id="6.10.140.730">
    <property type="match status" value="1"/>
</dbReference>
<dbReference type="Pfam" id="PF19335">
    <property type="entry name" value="HMBD"/>
    <property type="match status" value="1"/>
</dbReference>
<dbReference type="Pfam" id="PF25869">
    <property type="entry name" value="3HB_CusB"/>
    <property type="match status" value="1"/>
</dbReference>
<dbReference type="InterPro" id="IPR058790">
    <property type="entry name" value="BSH_CusB"/>
</dbReference>
<evidence type="ECO:0000259" key="7">
    <source>
        <dbReference type="Pfam" id="PF25919"/>
    </source>
</evidence>
<evidence type="ECO:0000256" key="3">
    <source>
        <dbReference type="ARBA" id="ARBA00022729"/>
    </source>
</evidence>
<proteinExistence type="inferred from homology"/>
<keyword evidence="3" id="KW-0732">Signal</keyword>
<dbReference type="GO" id="GO:0016020">
    <property type="term" value="C:membrane"/>
    <property type="evidence" value="ECO:0007669"/>
    <property type="project" value="InterPro"/>
</dbReference>
<protein>
    <submittedName>
        <fullName evidence="10">Uncharacterized protein</fullName>
    </submittedName>
</protein>
<dbReference type="InterPro" id="IPR058627">
    <property type="entry name" value="MdtA-like_C"/>
</dbReference>
<name>A0A0F9TB13_9ZZZZ</name>
<evidence type="ECO:0000259" key="8">
    <source>
        <dbReference type="Pfam" id="PF25954"/>
    </source>
</evidence>
<dbReference type="InterPro" id="IPR042230">
    <property type="entry name" value="CusF_sf"/>
</dbReference>
<evidence type="ECO:0000259" key="9">
    <source>
        <dbReference type="Pfam" id="PF25967"/>
    </source>
</evidence>
<dbReference type="FunFam" id="2.40.420.20:FF:000003">
    <property type="entry name" value="Cation efflux system protein cusB"/>
    <property type="match status" value="1"/>
</dbReference>
<feature type="domain" description="CusB-like three alpha-helical bundle" evidence="6">
    <location>
        <begin position="205"/>
        <end position="256"/>
    </location>
</feature>
<dbReference type="Pfam" id="PF11604">
    <property type="entry name" value="CusF_Ec"/>
    <property type="match status" value="1"/>
</dbReference>
<evidence type="ECO:0000256" key="2">
    <source>
        <dbReference type="ARBA" id="ARBA00022448"/>
    </source>
</evidence>
<sequence length="550" mass="60041">MNRKQITFLLLAIGVVLVAIFAAYQWGIRQGMDMPPVESDKIPSAKAIINPSNWGISEGEKATRRHIDTGLKAGEIDPVTGRKILYYQDPMVPGNQFEAPGKSPFMDMMLVPVYTTSTGEDTSETEEQGVSISSRIQQNIGIRTALVTKGSIAKQVITVGSIAWNERDQVNVQARALGYVEKLYASATLDRVKKGQPLLTLYVPEWVAIQEDFFALKSMHGNGIQQLIEASIARMRQAGMNETQIRQIKSTGQLQTQITIVAPINGVVTELVAREGMTITPGSTLMRINGLETVWANAEIPESQIELLNIGDPVIASSSAFPSINFKGEIQALLPEVNPITRTLKARIELANPEGRLVPGMFVNMQLAGGQSENTLLVPSEALIRTGKRTLVMLADDKGSFRPVEVTIGIEADDQTQIKQGLKEGDRIVSSGQFLVDSEASLKGIEARLSNKSLSQSNDKTMSKMDMDSHKTQARIESINGQRLTLTHPDIPSLQWPGMTMEFELSSSLKPEGLTVGKQIEVQFHLQENSAPLITDIHLLSSASQADGAQ</sequence>
<evidence type="ECO:0000313" key="10">
    <source>
        <dbReference type="EMBL" id="KKN38723.1"/>
    </source>
</evidence>
<dbReference type="Gene3D" id="2.40.30.170">
    <property type="match status" value="1"/>
</dbReference>
<evidence type="ECO:0000259" key="6">
    <source>
        <dbReference type="Pfam" id="PF25869"/>
    </source>
</evidence>
<dbReference type="GO" id="GO:0030288">
    <property type="term" value="C:outer membrane-bounded periplasmic space"/>
    <property type="evidence" value="ECO:0007669"/>
    <property type="project" value="TreeGrafter"/>
</dbReference>
<keyword evidence="2" id="KW-0813">Transport</keyword>
<gene>
    <name evidence="10" type="ORF">LCGC14_0750540</name>
</gene>
<dbReference type="FunFam" id="2.40.30.170:FF:000010">
    <property type="entry name" value="Efflux RND transporter periplasmic adaptor subunit"/>
    <property type="match status" value="1"/>
</dbReference>
<dbReference type="InterPro" id="IPR021647">
    <property type="entry name" value="CusF_Ec"/>
</dbReference>
<evidence type="ECO:0000256" key="4">
    <source>
        <dbReference type="ARBA" id="ARBA00023065"/>
    </source>
</evidence>
<dbReference type="InterPro" id="IPR045800">
    <property type="entry name" value="HMBD"/>
</dbReference>
<dbReference type="AlphaFoldDB" id="A0A0F9TB13"/>
<dbReference type="PANTHER" id="PTHR30097:SF15">
    <property type="entry name" value="CATION EFFLUX SYSTEM PROTEIN CUSB"/>
    <property type="match status" value="1"/>
</dbReference>
<dbReference type="GO" id="GO:0022857">
    <property type="term" value="F:transmembrane transporter activity"/>
    <property type="evidence" value="ECO:0007669"/>
    <property type="project" value="InterPro"/>
</dbReference>
<reference evidence="10" key="1">
    <citation type="journal article" date="2015" name="Nature">
        <title>Complex archaea that bridge the gap between prokaryotes and eukaryotes.</title>
        <authorList>
            <person name="Spang A."/>
            <person name="Saw J.H."/>
            <person name="Jorgensen S.L."/>
            <person name="Zaremba-Niedzwiedzka K."/>
            <person name="Martijn J."/>
            <person name="Lind A.E."/>
            <person name="van Eijk R."/>
            <person name="Schleper C."/>
            <person name="Guy L."/>
            <person name="Ettema T.J."/>
        </authorList>
    </citation>
    <scope>NUCLEOTIDE SEQUENCE</scope>
</reference>
<evidence type="ECO:0000256" key="1">
    <source>
        <dbReference type="ARBA" id="ARBA00009477"/>
    </source>
</evidence>
<dbReference type="Gene3D" id="2.40.420.20">
    <property type="match status" value="1"/>
</dbReference>
<dbReference type="InterPro" id="IPR058791">
    <property type="entry name" value="3HB_CusB"/>
</dbReference>
<dbReference type="SUPFAM" id="SSF111369">
    <property type="entry name" value="HlyD-like secretion proteins"/>
    <property type="match status" value="1"/>
</dbReference>
<dbReference type="EMBL" id="LAZR01001807">
    <property type="protein sequence ID" value="KKN38723.1"/>
    <property type="molecule type" value="Genomic_DNA"/>
</dbReference>
<dbReference type="Pfam" id="PF25919">
    <property type="entry name" value="BSH_CusB"/>
    <property type="match status" value="1"/>
</dbReference>